<keyword evidence="14" id="KW-1185">Reference proteome</keyword>
<dbReference type="InterPro" id="IPR012999">
    <property type="entry name" value="Pyr_OxRdtase_I_AS"/>
</dbReference>
<dbReference type="InterPro" id="IPR036188">
    <property type="entry name" value="FAD/NAD-bd_sf"/>
</dbReference>
<feature type="domain" description="FAD/NAD(P)-binding" evidence="12">
    <location>
        <begin position="8"/>
        <end position="322"/>
    </location>
</feature>
<feature type="domain" description="Pyridine nucleotide-disulphide oxidoreductase dimerisation" evidence="11">
    <location>
        <begin position="343"/>
        <end position="445"/>
    </location>
</feature>
<evidence type="ECO:0000259" key="11">
    <source>
        <dbReference type="Pfam" id="PF02852"/>
    </source>
</evidence>
<proteinExistence type="inferred from homology"/>
<evidence type="ECO:0000256" key="9">
    <source>
        <dbReference type="PIRSR" id="PIRSR000350-4"/>
    </source>
</evidence>
<evidence type="ECO:0000256" key="5">
    <source>
        <dbReference type="ARBA" id="ARBA00023002"/>
    </source>
</evidence>
<dbReference type="AlphaFoldDB" id="A0A0W0SMA3"/>
<keyword evidence="3 8" id="KW-0274">FAD</keyword>
<gene>
    <name evidence="13" type="ORF">Lbru_1370</name>
</gene>
<keyword evidence="6" id="KW-1015">Disulfide bond</keyword>
<dbReference type="PRINTS" id="PR00368">
    <property type="entry name" value="FADPNR"/>
</dbReference>
<keyword evidence="7 10" id="KW-0676">Redox-active center</keyword>
<evidence type="ECO:0000256" key="3">
    <source>
        <dbReference type="ARBA" id="ARBA00022827"/>
    </source>
</evidence>
<dbReference type="SUPFAM" id="SSF55424">
    <property type="entry name" value="FAD/NAD-linked reductases, dimerisation (C-terminal) domain"/>
    <property type="match status" value="1"/>
</dbReference>
<evidence type="ECO:0000259" key="12">
    <source>
        <dbReference type="Pfam" id="PF07992"/>
    </source>
</evidence>
<name>A0A0W0SMA3_9GAMM</name>
<dbReference type="PANTHER" id="PTHR43014:SF4">
    <property type="entry name" value="PYRIDINE NUCLEOTIDE-DISULFIDE OXIDOREDUCTASE RCLA-RELATED"/>
    <property type="match status" value="1"/>
</dbReference>
<dbReference type="Pfam" id="PF02852">
    <property type="entry name" value="Pyr_redox_dim"/>
    <property type="match status" value="1"/>
</dbReference>
<protein>
    <recommendedName>
        <fullName evidence="15">Mercuric reductase</fullName>
    </recommendedName>
</protein>
<feature type="binding site" evidence="8">
    <location>
        <position position="308"/>
    </location>
    <ligand>
        <name>FAD</name>
        <dbReference type="ChEBI" id="CHEBI:57692"/>
    </ligand>
</feature>
<dbReference type="Gene3D" id="3.30.390.30">
    <property type="match status" value="1"/>
</dbReference>
<dbReference type="EMBL" id="LNXV01000009">
    <property type="protein sequence ID" value="KTC84502.1"/>
    <property type="molecule type" value="Genomic_DNA"/>
</dbReference>
<comment type="caution">
    <text evidence="13">The sequence shown here is derived from an EMBL/GenBank/DDBJ whole genome shotgun (WGS) entry which is preliminary data.</text>
</comment>
<dbReference type="PATRIC" id="fig|29422.6.peg.1452"/>
<keyword evidence="2 10" id="KW-0285">Flavoprotein</keyword>
<evidence type="ECO:0000256" key="7">
    <source>
        <dbReference type="ARBA" id="ARBA00023284"/>
    </source>
</evidence>
<feature type="binding site" evidence="8">
    <location>
        <position position="53"/>
    </location>
    <ligand>
        <name>FAD</name>
        <dbReference type="ChEBI" id="CHEBI:57692"/>
    </ligand>
</feature>
<dbReference type="FunFam" id="3.30.390.30:FF:000001">
    <property type="entry name" value="Dihydrolipoyl dehydrogenase"/>
    <property type="match status" value="1"/>
</dbReference>
<evidence type="ECO:0000256" key="8">
    <source>
        <dbReference type="PIRSR" id="PIRSR000350-3"/>
    </source>
</evidence>
<evidence type="ECO:0008006" key="15">
    <source>
        <dbReference type="Google" id="ProtNLM"/>
    </source>
</evidence>
<dbReference type="RefSeq" id="WP_058441451.1">
    <property type="nucleotide sequence ID" value="NZ_CAAAHU010000023.1"/>
</dbReference>
<reference evidence="13 14" key="1">
    <citation type="submission" date="2015-11" db="EMBL/GenBank/DDBJ databases">
        <title>Genomic analysis of 38 Legionella species identifies large and diverse effector repertoires.</title>
        <authorList>
            <person name="Burstein D."/>
            <person name="Amaro F."/>
            <person name="Zusman T."/>
            <person name="Lifshitz Z."/>
            <person name="Cohen O."/>
            <person name="Gilbert J.A."/>
            <person name="Pupko T."/>
            <person name="Shuman H.A."/>
            <person name="Segal G."/>
        </authorList>
    </citation>
    <scope>NUCLEOTIDE SEQUENCE [LARGE SCALE GENOMIC DNA]</scope>
    <source>
        <strain evidence="13 14">ATCC 43878</strain>
    </source>
</reference>
<evidence type="ECO:0000256" key="2">
    <source>
        <dbReference type="ARBA" id="ARBA00022630"/>
    </source>
</evidence>
<dbReference type="InterPro" id="IPR023753">
    <property type="entry name" value="FAD/NAD-binding_dom"/>
</dbReference>
<dbReference type="InterPro" id="IPR004099">
    <property type="entry name" value="Pyr_nucl-diS_OxRdtase_dimer"/>
</dbReference>
<keyword evidence="5 10" id="KW-0560">Oxidoreductase</keyword>
<feature type="binding site" evidence="8">
    <location>
        <begin position="178"/>
        <end position="185"/>
    </location>
    <ligand>
        <name>NAD(+)</name>
        <dbReference type="ChEBI" id="CHEBI:57540"/>
    </ligand>
</feature>
<feature type="binding site" evidence="8">
    <location>
        <position position="201"/>
    </location>
    <ligand>
        <name>NAD(+)</name>
        <dbReference type="ChEBI" id="CHEBI:57540"/>
    </ligand>
</feature>
<comment type="similarity">
    <text evidence="1 10">Belongs to the class-I pyridine nucleotide-disulfide oxidoreductase family.</text>
</comment>
<dbReference type="InterPro" id="IPR001100">
    <property type="entry name" value="Pyr_nuc-diS_OxRdtase"/>
</dbReference>
<evidence type="ECO:0000313" key="14">
    <source>
        <dbReference type="Proteomes" id="UP000054742"/>
    </source>
</evidence>
<dbReference type="OrthoDB" id="9800167at2"/>
<evidence type="ECO:0000256" key="6">
    <source>
        <dbReference type="ARBA" id="ARBA00023157"/>
    </source>
</evidence>
<dbReference type="PIRSF" id="PIRSF000350">
    <property type="entry name" value="Mercury_reductase_MerA"/>
    <property type="match status" value="1"/>
</dbReference>
<dbReference type="SUPFAM" id="SSF51905">
    <property type="entry name" value="FAD/NAD(P)-binding domain"/>
    <property type="match status" value="1"/>
</dbReference>
<sequence>MKEKVKCDLAILGAGAGGLSLAAGASQLGANVVLIQEGPMGGDCLNYGCIPSKSLLAAAKCYWQAHHSEKLGTVIQESKLDFKAVMGHVHGVINTIAVHDSIERFQKLGVRVIQAMGKFVDKSTLIAGDCLIQAKKIVIATGSSPAIPPIKGIEEVNYYTNETIFNLETLPRHLLIIGGGPIGCELAQAFSMLGAKVTLFEGAHILSQDDPECVQTVRESMQKTGVTILEEIQITQLDKDADNEIELSAKQNEQLLQFSGSHLLVATGRMPNIKDLACEKAGVTYNKKGICIDKRLRTANKRIFAMGDVTGHLQFTHVANYHASVVLRNILFKLPSKANHAITPWVTYTAPELAHVGKTEAECHACSLDYTILKIEYQDNDRAQTERETAGFIKLIINKKGKPLGVSIVGHLAGELLLPWVQLIREGKSLRSFTDVMVAYPTLSELNKRIASEFYMPKLFSSKVKMLVRLLSYF</sequence>
<dbReference type="Gene3D" id="3.50.50.60">
    <property type="entry name" value="FAD/NAD(P)-binding domain"/>
    <property type="match status" value="2"/>
</dbReference>
<feature type="binding site" evidence="8">
    <location>
        <position position="117"/>
    </location>
    <ligand>
        <name>FAD</name>
        <dbReference type="ChEBI" id="CHEBI:57692"/>
    </ligand>
</feature>
<dbReference type="Pfam" id="PF07992">
    <property type="entry name" value="Pyr_redox_2"/>
    <property type="match status" value="1"/>
</dbReference>
<keyword evidence="8" id="KW-0547">Nucleotide-binding</keyword>
<evidence type="ECO:0000256" key="4">
    <source>
        <dbReference type="ARBA" id="ARBA00022857"/>
    </source>
</evidence>
<dbReference type="Proteomes" id="UP000054742">
    <property type="component" value="Unassembled WGS sequence"/>
</dbReference>
<dbReference type="GO" id="GO:0050660">
    <property type="term" value="F:flavin adenine dinucleotide binding"/>
    <property type="evidence" value="ECO:0007669"/>
    <property type="project" value="TreeGrafter"/>
</dbReference>
<dbReference type="PANTHER" id="PTHR43014">
    <property type="entry name" value="MERCURIC REDUCTASE"/>
    <property type="match status" value="1"/>
</dbReference>
<dbReference type="GO" id="GO:0003955">
    <property type="term" value="F:NAD(P)H dehydrogenase (quinone) activity"/>
    <property type="evidence" value="ECO:0007669"/>
    <property type="project" value="TreeGrafter"/>
</dbReference>
<dbReference type="PRINTS" id="PR00411">
    <property type="entry name" value="PNDRDTASEI"/>
</dbReference>
<dbReference type="PROSITE" id="PS00076">
    <property type="entry name" value="PYRIDINE_REDOX_1"/>
    <property type="match status" value="1"/>
</dbReference>
<evidence type="ECO:0000256" key="1">
    <source>
        <dbReference type="ARBA" id="ARBA00007532"/>
    </source>
</evidence>
<dbReference type="InterPro" id="IPR016156">
    <property type="entry name" value="FAD/NAD-linked_Rdtase_dimer_sf"/>
</dbReference>
<evidence type="ECO:0000256" key="10">
    <source>
        <dbReference type="RuleBase" id="RU003691"/>
    </source>
</evidence>
<accession>A0A0W0SMA3</accession>
<feature type="disulfide bond" description="Redox-active" evidence="9">
    <location>
        <begin position="44"/>
        <end position="49"/>
    </location>
</feature>
<feature type="binding site" evidence="8">
    <location>
        <position position="268"/>
    </location>
    <ligand>
        <name>NAD(+)</name>
        <dbReference type="ChEBI" id="CHEBI:57540"/>
    </ligand>
</feature>
<dbReference type="GO" id="GO:0016668">
    <property type="term" value="F:oxidoreductase activity, acting on a sulfur group of donors, NAD(P) as acceptor"/>
    <property type="evidence" value="ECO:0007669"/>
    <property type="project" value="InterPro"/>
</dbReference>
<organism evidence="13 14">
    <name type="scientific">Legionella brunensis</name>
    <dbReference type="NCBI Taxonomy" id="29422"/>
    <lineage>
        <taxon>Bacteria</taxon>
        <taxon>Pseudomonadati</taxon>
        <taxon>Pseudomonadota</taxon>
        <taxon>Gammaproteobacteria</taxon>
        <taxon>Legionellales</taxon>
        <taxon>Legionellaceae</taxon>
        <taxon>Legionella</taxon>
    </lineage>
</organism>
<evidence type="ECO:0000313" key="13">
    <source>
        <dbReference type="EMBL" id="KTC84502.1"/>
    </source>
</evidence>
<comment type="cofactor">
    <cofactor evidence="8">
        <name>FAD</name>
        <dbReference type="ChEBI" id="CHEBI:57692"/>
    </cofactor>
    <text evidence="8">Binds 1 FAD per subunit.</text>
</comment>
<keyword evidence="8" id="KW-0520">NAD</keyword>
<dbReference type="STRING" id="29422.Lbru_1370"/>
<keyword evidence="4" id="KW-0521">NADP</keyword>
<feature type="binding site" evidence="8">
    <location>
        <begin position="141"/>
        <end position="143"/>
    </location>
    <ligand>
        <name>FAD</name>
        <dbReference type="ChEBI" id="CHEBI:57692"/>
    </ligand>
</feature>